<sequence length="510" mass="58223">MAQRKETPKKVYAKSNLDSKSMCRLCCSIIDPKHCKNLYNKASVNVLASAELLYGGKLLRGDSLPHLVCRPFERRLDNFMKFKNMICDNQDSMMRQKRCVELSPSAPTADEKSAKTDTLIRGKSSQRQSRRSLSSSFETYDLPLEPTLPKINVETQTVEDTVSKPALNGLPFGEILKKIDEELRKIARRDMNSVLRRKDFDAMSSFSLENILKELRTVCPVTFTSLSQMLDLDCGNEKKVAPLCLIYGVLMFRRCHELSLIQRLITILLADSDANTEVYEKFNKFGLCLVKTMKYTIQEDIGAHFLDKVVQEVKDGKTFSFVIDNIDWEEHVHEMRSDNQNQSVHAVATSIVFDRVSSSHLPDEEPQQSLASCDVVKLVQLSDSDIAIQKRVYKSIAAHILCEYIPTFKFLKDLVTHFDVPMQHKVEMQQKSLVVPFPVLFKDEKRYAEIVDVLDQLEKWVHHIYALAGKIPPEKDISNAHHVTLPSLPSTSNLTSHYHMSTLLLIRMIP</sequence>
<evidence type="ECO:0000256" key="2">
    <source>
        <dbReference type="SAM" id="MobiDB-lite"/>
    </source>
</evidence>
<dbReference type="GO" id="GO:0008270">
    <property type="term" value="F:zinc ion binding"/>
    <property type="evidence" value="ECO:0007669"/>
    <property type="project" value="UniProtKB-KW"/>
</dbReference>
<feature type="region of interest" description="Disordered" evidence="2">
    <location>
        <begin position="99"/>
        <end position="136"/>
    </location>
</feature>
<dbReference type="AlphaFoldDB" id="A0A7D9IBB4"/>
<accession>A0A7D9IBB4</accession>
<comment type="caution">
    <text evidence="3">The sequence shown here is derived from an EMBL/GenBank/DDBJ whole genome shotgun (WGS) entry which is preliminary data.</text>
</comment>
<dbReference type="OrthoDB" id="6137837at2759"/>
<keyword evidence="1" id="KW-0479">Metal-binding</keyword>
<keyword evidence="4" id="KW-1185">Reference proteome</keyword>
<evidence type="ECO:0000313" key="3">
    <source>
        <dbReference type="EMBL" id="CAB4002878.1"/>
    </source>
</evidence>
<keyword evidence="1" id="KW-0862">Zinc</keyword>
<dbReference type="EMBL" id="CACRXK020004473">
    <property type="protein sequence ID" value="CAB4002878.1"/>
    <property type="molecule type" value="Genomic_DNA"/>
</dbReference>
<name>A0A7D9IBB4_PARCT</name>
<dbReference type="GO" id="GO:0005634">
    <property type="term" value="C:nucleus"/>
    <property type="evidence" value="ECO:0007669"/>
    <property type="project" value="InterPro"/>
</dbReference>
<evidence type="ECO:0000313" key="4">
    <source>
        <dbReference type="Proteomes" id="UP001152795"/>
    </source>
</evidence>
<dbReference type="Proteomes" id="UP001152795">
    <property type="component" value="Unassembled WGS sequence"/>
</dbReference>
<comment type="caution">
    <text evidence="1">Lacks conserved residue(s) required for the propagation of feature annotation.</text>
</comment>
<keyword evidence="1" id="KW-0863">Zinc-finger</keyword>
<protein>
    <submittedName>
        <fullName evidence="3">Uncharacterized protein</fullName>
    </submittedName>
</protein>
<reference evidence="3" key="1">
    <citation type="submission" date="2020-04" db="EMBL/GenBank/DDBJ databases">
        <authorList>
            <person name="Alioto T."/>
            <person name="Alioto T."/>
            <person name="Gomez Garrido J."/>
        </authorList>
    </citation>
    <scope>NUCLEOTIDE SEQUENCE</scope>
    <source>
        <strain evidence="3">A484AB</strain>
    </source>
</reference>
<proteinExistence type="predicted"/>
<dbReference type="InterPro" id="IPR012934">
    <property type="entry name" value="Znf_AD"/>
</dbReference>
<gene>
    <name evidence="3" type="ORF">PACLA_8A011225</name>
</gene>
<evidence type="ECO:0000256" key="1">
    <source>
        <dbReference type="PROSITE-ProRule" id="PRU01263"/>
    </source>
</evidence>
<dbReference type="PROSITE" id="PS51915">
    <property type="entry name" value="ZAD"/>
    <property type="match status" value="1"/>
</dbReference>
<feature type="compositionally biased region" description="Low complexity" evidence="2">
    <location>
        <begin position="125"/>
        <end position="136"/>
    </location>
</feature>
<organism evidence="3 4">
    <name type="scientific">Paramuricea clavata</name>
    <name type="common">Red gorgonian</name>
    <name type="synonym">Violescent sea-whip</name>
    <dbReference type="NCBI Taxonomy" id="317549"/>
    <lineage>
        <taxon>Eukaryota</taxon>
        <taxon>Metazoa</taxon>
        <taxon>Cnidaria</taxon>
        <taxon>Anthozoa</taxon>
        <taxon>Octocorallia</taxon>
        <taxon>Malacalcyonacea</taxon>
        <taxon>Plexauridae</taxon>
        <taxon>Paramuricea</taxon>
    </lineage>
</organism>
<feature type="compositionally biased region" description="Basic and acidic residues" evidence="2">
    <location>
        <begin position="109"/>
        <end position="120"/>
    </location>
</feature>